<keyword evidence="2 4" id="KW-0479">Metal-binding</keyword>
<organism evidence="7 8">
    <name type="scientific">Sphingomonas melonis</name>
    <dbReference type="NCBI Taxonomy" id="152682"/>
    <lineage>
        <taxon>Bacteria</taxon>
        <taxon>Pseudomonadati</taxon>
        <taxon>Pseudomonadota</taxon>
        <taxon>Alphaproteobacteria</taxon>
        <taxon>Sphingomonadales</taxon>
        <taxon>Sphingomonadaceae</taxon>
        <taxon>Sphingomonas</taxon>
    </lineage>
</organism>
<proteinExistence type="predicted"/>
<sequence>MGIAMGRLLACIAALTPTPGPAAGLAAAGDNGRRLFEQRCAVCHGSDMRGTGPLARKSNPPANDLTAPAFRRRLAANPGVIVSSIVLRSNGDLIPRTLRQNNVHIPPHRWTLDDLRDVDAYIKGYPRRVK</sequence>
<dbReference type="EMBL" id="JACCBY010000001">
    <property type="protein sequence ID" value="NYD88269.1"/>
    <property type="molecule type" value="Genomic_DNA"/>
</dbReference>
<keyword evidence="3 4" id="KW-0408">Iron</keyword>
<dbReference type="Pfam" id="PF00034">
    <property type="entry name" value="Cytochrom_C"/>
    <property type="match status" value="1"/>
</dbReference>
<evidence type="ECO:0000313" key="8">
    <source>
        <dbReference type="Proteomes" id="UP000517753"/>
    </source>
</evidence>
<evidence type="ECO:0000256" key="1">
    <source>
        <dbReference type="ARBA" id="ARBA00022617"/>
    </source>
</evidence>
<keyword evidence="8" id="KW-1185">Reference proteome</keyword>
<dbReference type="InterPro" id="IPR009056">
    <property type="entry name" value="Cyt_c-like_dom"/>
</dbReference>
<dbReference type="SUPFAM" id="SSF46626">
    <property type="entry name" value="Cytochrome c"/>
    <property type="match status" value="1"/>
</dbReference>
<dbReference type="Gene3D" id="1.10.760.10">
    <property type="entry name" value="Cytochrome c-like domain"/>
    <property type="match status" value="1"/>
</dbReference>
<evidence type="ECO:0000256" key="3">
    <source>
        <dbReference type="ARBA" id="ARBA00023004"/>
    </source>
</evidence>
<dbReference type="GO" id="GO:0009055">
    <property type="term" value="F:electron transfer activity"/>
    <property type="evidence" value="ECO:0007669"/>
    <property type="project" value="InterPro"/>
</dbReference>
<feature type="domain" description="Cytochrome c" evidence="6">
    <location>
        <begin position="27"/>
        <end position="126"/>
    </location>
</feature>
<feature type="signal peptide" evidence="5">
    <location>
        <begin position="1"/>
        <end position="22"/>
    </location>
</feature>
<evidence type="ECO:0000256" key="5">
    <source>
        <dbReference type="SAM" id="SignalP"/>
    </source>
</evidence>
<dbReference type="RefSeq" id="WP_218845335.1">
    <property type="nucleotide sequence ID" value="NZ_JACCBY010000001.1"/>
</dbReference>
<dbReference type="GO" id="GO:0020037">
    <property type="term" value="F:heme binding"/>
    <property type="evidence" value="ECO:0007669"/>
    <property type="project" value="InterPro"/>
</dbReference>
<keyword evidence="5" id="KW-0732">Signal</keyword>
<dbReference type="AlphaFoldDB" id="A0A7Y9FJ30"/>
<evidence type="ECO:0000259" key="6">
    <source>
        <dbReference type="PROSITE" id="PS51007"/>
    </source>
</evidence>
<dbReference type="PROSITE" id="PS51007">
    <property type="entry name" value="CYTC"/>
    <property type="match status" value="1"/>
</dbReference>
<evidence type="ECO:0000256" key="2">
    <source>
        <dbReference type="ARBA" id="ARBA00022723"/>
    </source>
</evidence>
<comment type="caution">
    <text evidence="7">The sequence shown here is derived from an EMBL/GenBank/DDBJ whole genome shotgun (WGS) entry which is preliminary data.</text>
</comment>
<feature type="chain" id="PRO_5031198679" evidence="5">
    <location>
        <begin position="23"/>
        <end position="130"/>
    </location>
</feature>
<keyword evidence="1 4" id="KW-0349">Heme</keyword>
<evidence type="ECO:0000256" key="4">
    <source>
        <dbReference type="PROSITE-ProRule" id="PRU00433"/>
    </source>
</evidence>
<gene>
    <name evidence="7" type="ORF">HD841_000038</name>
</gene>
<evidence type="ECO:0000313" key="7">
    <source>
        <dbReference type="EMBL" id="NYD88269.1"/>
    </source>
</evidence>
<protein>
    <submittedName>
        <fullName evidence="7">Mono/diheme cytochrome c family protein</fullName>
    </submittedName>
</protein>
<name>A0A7Y9FJ30_9SPHN</name>
<dbReference type="GO" id="GO:0046872">
    <property type="term" value="F:metal ion binding"/>
    <property type="evidence" value="ECO:0007669"/>
    <property type="project" value="UniProtKB-KW"/>
</dbReference>
<accession>A0A7Y9FJ30</accession>
<reference evidence="7 8" key="1">
    <citation type="submission" date="2020-08" db="EMBL/GenBank/DDBJ databases">
        <title>The Agave Microbiome: Exploring the role of microbial communities in plant adaptations to desert environments.</title>
        <authorList>
            <person name="Partida-Martinez L.P."/>
        </authorList>
    </citation>
    <scope>NUCLEOTIDE SEQUENCE [LARGE SCALE GENOMIC DNA]</scope>
    <source>
        <strain evidence="7 8">AS2.3</strain>
    </source>
</reference>
<dbReference type="Proteomes" id="UP000517753">
    <property type="component" value="Unassembled WGS sequence"/>
</dbReference>
<dbReference type="InterPro" id="IPR036909">
    <property type="entry name" value="Cyt_c-like_dom_sf"/>
</dbReference>